<dbReference type="InterPro" id="IPR009056">
    <property type="entry name" value="Cyt_c-like_dom"/>
</dbReference>
<keyword evidence="3 4" id="KW-0408">Iron</keyword>
<dbReference type="PROSITE" id="PS51007">
    <property type="entry name" value="CYTC"/>
    <property type="match status" value="1"/>
</dbReference>
<comment type="caution">
    <text evidence="9">The sequence shown here is derived from an EMBL/GenBank/DDBJ whole genome shotgun (WGS) entry which is preliminary data.</text>
</comment>
<feature type="transmembrane region" description="Helical" evidence="7">
    <location>
        <begin position="6"/>
        <end position="25"/>
    </location>
</feature>
<dbReference type="Gene3D" id="6.10.280.130">
    <property type="match status" value="1"/>
</dbReference>
<keyword evidence="10" id="KW-1185">Reference proteome</keyword>
<feature type="transmembrane region" description="Helical" evidence="7">
    <location>
        <begin position="41"/>
        <end position="60"/>
    </location>
</feature>
<accession>I0WDR4</accession>
<feature type="coiled-coil region" evidence="5">
    <location>
        <begin position="155"/>
        <end position="182"/>
    </location>
</feature>
<dbReference type="GO" id="GO:0009055">
    <property type="term" value="F:electron transfer activity"/>
    <property type="evidence" value="ECO:0007669"/>
    <property type="project" value="InterPro"/>
</dbReference>
<dbReference type="Gene3D" id="1.10.760.10">
    <property type="entry name" value="Cytochrome c-like domain"/>
    <property type="match status" value="1"/>
</dbReference>
<protein>
    <submittedName>
        <fullName evidence="9">Cytochrome c, class I</fullName>
    </submittedName>
</protein>
<keyword evidence="7" id="KW-1133">Transmembrane helix</keyword>
<evidence type="ECO:0000256" key="6">
    <source>
        <dbReference type="SAM" id="MobiDB-lite"/>
    </source>
</evidence>
<feature type="domain" description="Cytochrome c" evidence="8">
    <location>
        <begin position="192"/>
        <end position="272"/>
    </location>
</feature>
<dbReference type="PANTHER" id="PTHR33751:SF1">
    <property type="entry name" value="CBB3-TYPE CYTOCHROME C OXIDASE SUBUNIT FIXP"/>
    <property type="match status" value="1"/>
</dbReference>
<keyword evidence="1 4" id="KW-0349">Heme</keyword>
<dbReference type="GO" id="GO:0020037">
    <property type="term" value="F:heme binding"/>
    <property type="evidence" value="ECO:0007669"/>
    <property type="project" value="InterPro"/>
</dbReference>
<keyword evidence="2 4" id="KW-0479">Metal-binding</keyword>
<evidence type="ECO:0000313" key="10">
    <source>
        <dbReference type="Proteomes" id="UP000005938"/>
    </source>
</evidence>
<dbReference type="PANTHER" id="PTHR33751">
    <property type="entry name" value="CBB3-TYPE CYTOCHROME C OXIDASE SUBUNIT FIXP"/>
    <property type="match status" value="1"/>
</dbReference>
<name>I0WDR4_9FLAO</name>
<evidence type="ECO:0000313" key="9">
    <source>
        <dbReference type="EMBL" id="EID74530.1"/>
    </source>
</evidence>
<dbReference type="STRING" id="946077.W5A_08367"/>
<reference evidence="9 10" key="1">
    <citation type="journal article" date="2012" name="J. Bacteriol.">
        <title>Genome Sequence of the Halotolerant Bacterium Imtechella halotolerans K1T.</title>
        <authorList>
            <person name="Kumar S."/>
            <person name="Vikram S."/>
            <person name="Subramanian S."/>
            <person name="Raghava G.P."/>
            <person name="Pinnaka A.K."/>
        </authorList>
    </citation>
    <scope>NUCLEOTIDE SEQUENCE [LARGE SCALE GENOMIC DNA]</scope>
    <source>
        <strain evidence="9 10">K1</strain>
    </source>
</reference>
<keyword evidence="7" id="KW-0812">Transmembrane</keyword>
<dbReference type="AlphaFoldDB" id="I0WDR4"/>
<evidence type="ECO:0000256" key="7">
    <source>
        <dbReference type="SAM" id="Phobius"/>
    </source>
</evidence>
<dbReference type="OrthoDB" id="9811281at2"/>
<dbReference type="RefSeq" id="WP_008239432.1">
    <property type="nucleotide sequence ID" value="NZ_AJJU01000010.1"/>
</dbReference>
<dbReference type="Proteomes" id="UP000005938">
    <property type="component" value="Unassembled WGS sequence"/>
</dbReference>
<keyword evidence="5" id="KW-0175">Coiled coil</keyword>
<proteinExistence type="predicted"/>
<dbReference type="EMBL" id="AJJU01000010">
    <property type="protein sequence ID" value="EID74530.1"/>
    <property type="molecule type" value="Genomic_DNA"/>
</dbReference>
<dbReference type="InterPro" id="IPR032858">
    <property type="entry name" value="CcoP_N"/>
</dbReference>
<dbReference type="Pfam" id="PF14715">
    <property type="entry name" value="FixP_N"/>
    <property type="match status" value="1"/>
</dbReference>
<keyword evidence="7" id="KW-0472">Membrane</keyword>
<evidence type="ECO:0000256" key="3">
    <source>
        <dbReference type="ARBA" id="ARBA00023004"/>
    </source>
</evidence>
<dbReference type="InterPro" id="IPR036909">
    <property type="entry name" value="Cyt_c-like_dom_sf"/>
</dbReference>
<dbReference type="Pfam" id="PF13442">
    <property type="entry name" value="Cytochrome_CBB3"/>
    <property type="match status" value="1"/>
</dbReference>
<evidence type="ECO:0000256" key="2">
    <source>
        <dbReference type="ARBA" id="ARBA00022723"/>
    </source>
</evidence>
<dbReference type="InterPro" id="IPR038414">
    <property type="entry name" value="CcoP_N_sf"/>
</dbReference>
<sequence>MRNFASYLRVIFIVTLVTFAAEYFIDSGEKPAFLTFKEVPIFLTLFTIVLIAIEIMIASMNNLTNAIMTEEQKERLAEKARIASENIWYKKLYHKLLDQKPIEAEGEIELDHNYDGIKELDNNLPPWWIYGFYLTIIFAVVYLVRYHILGADNQKAEYDKEMAIAKAAIEEYKKTAKDLVDASTVEFLSGEADLAAGKLIFDNNCVACHMADGGGGIGPNLTDDHWILGGGIKNIFNTVAEGGRDGKGMVAWKQSLKPIEIAQVSSYIMTLHGTTPANPKDPEGDIWVDENAPAQDAPATEVEQNEEPIQE</sequence>
<dbReference type="GO" id="GO:0046872">
    <property type="term" value="F:metal ion binding"/>
    <property type="evidence" value="ECO:0007669"/>
    <property type="project" value="UniProtKB-KW"/>
</dbReference>
<evidence type="ECO:0000259" key="8">
    <source>
        <dbReference type="PROSITE" id="PS51007"/>
    </source>
</evidence>
<feature type="transmembrane region" description="Helical" evidence="7">
    <location>
        <begin position="127"/>
        <end position="144"/>
    </location>
</feature>
<feature type="region of interest" description="Disordered" evidence="6">
    <location>
        <begin position="274"/>
        <end position="311"/>
    </location>
</feature>
<evidence type="ECO:0000256" key="5">
    <source>
        <dbReference type="SAM" id="Coils"/>
    </source>
</evidence>
<evidence type="ECO:0000256" key="4">
    <source>
        <dbReference type="PROSITE-ProRule" id="PRU00433"/>
    </source>
</evidence>
<gene>
    <name evidence="9" type="ORF">W5A_08367</name>
</gene>
<dbReference type="PATRIC" id="fig|946077.3.peg.1696"/>
<organism evidence="9 10">
    <name type="scientific">Imtechella halotolerans K1</name>
    <dbReference type="NCBI Taxonomy" id="946077"/>
    <lineage>
        <taxon>Bacteria</taxon>
        <taxon>Pseudomonadati</taxon>
        <taxon>Bacteroidota</taxon>
        <taxon>Flavobacteriia</taxon>
        <taxon>Flavobacteriales</taxon>
        <taxon>Flavobacteriaceae</taxon>
        <taxon>Imtechella</taxon>
    </lineage>
</organism>
<dbReference type="SUPFAM" id="SSF46626">
    <property type="entry name" value="Cytochrome c"/>
    <property type="match status" value="1"/>
</dbReference>
<evidence type="ECO:0000256" key="1">
    <source>
        <dbReference type="ARBA" id="ARBA00022617"/>
    </source>
</evidence>
<dbReference type="InterPro" id="IPR050597">
    <property type="entry name" value="Cytochrome_c_Oxidase_Subunit"/>
</dbReference>
<dbReference type="eggNOG" id="COG2010">
    <property type="taxonomic scope" value="Bacteria"/>
</dbReference>